<comment type="caution">
    <text evidence="2">The sequence shown here is derived from an EMBL/GenBank/DDBJ whole genome shotgun (WGS) entry which is preliminary data.</text>
</comment>
<feature type="compositionally biased region" description="Low complexity" evidence="1">
    <location>
        <begin position="720"/>
        <end position="731"/>
    </location>
</feature>
<evidence type="ECO:0000313" key="3">
    <source>
        <dbReference type="Proteomes" id="UP000279236"/>
    </source>
</evidence>
<dbReference type="EMBL" id="RSCE01000012">
    <property type="protein sequence ID" value="RSH78506.1"/>
    <property type="molecule type" value="Genomic_DNA"/>
</dbReference>
<feature type="region of interest" description="Disordered" evidence="1">
    <location>
        <begin position="1"/>
        <end position="76"/>
    </location>
</feature>
<evidence type="ECO:0000256" key="1">
    <source>
        <dbReference type="SAM" id="MobiDB-lite"/>
    </source>
</evidence>
<keyword evidence="3" id="KW-1185">Reference proteome</keyword>
<feature type="compositionally biased region" description="Basic and acidic residues" evidence="1">
    <location>
        <begin position="13"/>
        <end position="25"/>
    </location>
</feature>
<dbReference type="AlphaFoldDB" id="A0A427XI45"/>
<feature type="compositionally biased region" description="Low complexity" evidence="1">
    <location>
        <begin position="385"/>
        <end position="402"/>
    </location>
</feature>
<feature type="compositionally biased region" description="Low complexity" evidence="1">
    <location>
        <begin position="197"/>
        <end position="215"/>
    </location>
</feature>
<feature type="compositionally biased region" description="Basic and acidic residues" evidence="1">
    <location>
        <begin position="182"/>
        <end position="192"/>
    </location>
</feature>
<evidence type="ECO:0008006" key="4">
    <source>
        <dbReference type="Google" id="ProtNLM"/>
    </source>
</evidence>
<dbReference type="RefSeq" id="XP_028473653.1">
    <property type="nucleotide sequence ID" value="XM_028617975.1"/>
</dbReference>
<feature type="compositionally biased region" description="Low complexity" evidence="1">
    <location>
        <begin position="317"/>
        <end position="344"/>
    </location>
</feature>
<gene>
    <name evidence="2" type="ORF">EHS24_002231</name>
</gene>
<name>A0A427XI45_9TREE</name>
<organism evidence="2 3">
    <name type="scientific">Apiotrichum porosum</name>
    <dbReference type="NCBI Taxonomy" id="105984"/>
    <lineage>
        <taxon>Eukaryota</taxon>
        <taxon>Fungi</taxon>
        <taxon>Dikarya</taxon>
        <taxon>Basidiomycota</taxon>
        <taxon>Agaricomycotina</taxon>
        <taxon>Tremellomycetes</taxon>
        <taxon>Trichosporonales</taxon>
        <taxon>Trichosporonaceae</taxon>
        <taxon>Apiotrichum</taxon>
    </lineage>
</organism>
<dbReference type="GeneID" id="39586774"/>
<feature type="compositionally biased region" description="Polar residues" evidence="1">
    <location>
        <begin position="345"/>
        <end position="377"/>
    </location>
</feature>
<feature type="compositionally biased region" description="Polar residues" evidence="1">
    <location>
        <begin position="298"/>
        <end position="316"/>
    </location>
</feature>
<protein>
    <recommendedName>
        <fullName evidence="4">Bud neck involved protein</fullName>
    </recommendedName>
</protein>
<feature type="region of interest" description="Disordered" evidence="1">
    <location>
        <begin position="165"/>
        <end position="417"/>
    </location>
</feature>
<dbReference type="OrthoDB" id="5563016at2759"/>
<feature type="region of interest" description="Disordered" evidence="1">
    <location>
        <begin position="711"/>
        <end position="748"/>
    </location>
</feature>
<reference evidence="2 3" key="1">
    <citation type="submission" date="2018-11" db="EMBL/GenBank/DDBJ databases">
        <title>Genome sequence of Apiotrichum porosum DSM 27194.</title>
        <authorList>
            <person name="Aliyu H."/>
            <person name="Gorte O."/>
            <person name="Ochsenreither K."/>
        </authorList>
    </citation>
    <scope>NUCLEOTIDE SEQUENCE [LARGE SCALE GENOMIC DNA]</scope>
    <source>
        <strain evidence="2 3">DSM 27194</strain>
    </source>
</reference>
<feature type="compositionally biased region" description="Polar residues" evidence="1">
    <location>
        <begin position="39"/>
        <end position="50"/>
    </location>
</feature>
<evidence type="ECO:0000313" key="2">
    <source>
        <dbReference type="EMBL" id="RSH78506.1"/>
    </source>
</evidence>
<proteinExistence type="predicted"/>
<sequence>MAATLMQQPAHRPSMDHVASFDRSRPSSTVSAPFGSPSYERSPSPATQGSAGAPGAPRSRTSSNNSAAPTAAVTTAQMAQPVPSPYTQQQYANYFAANPGYAAAMHQQAAAWGAPNGVSAPSFYAAPFHAYPNGPAPGAYQQGFQHGQADFSAWAHVYQQMVAGGHMPAPGSMPPMPAQQQQEHDDVADPPRRRTVSSASAAQPSSQKAIQQPQQPFHPYQRGPKHRSNGSRDTVRSASLGSVSVDGLGNKVPRSASQELDHIRTASADMNSPPPLSANDADLVPPPKLGARDRPASVKSQGSSRDGSRSPVSTTQSRTASPTVASPPASSTPSIKSASRSSTPLTTGTIATNATNSAQSRPSPLSQTAPAAEQQQLSDKKQARHQQQQQQQQQPRQVSRSRPAPPANGHVDLAPPNAPFINVQAMASDVSLAETQRTAATTTPSIAGAKSNSGKRSLFRMKNKSSDNMSISSTVSSASMMIRKLGSLGKLARRNSLMGISKIFKDKPKDEDAPVPAKQGVLSFKKKNGKKAEVAPAEVSHATAELDRISEDEDRVLSGLTPAAKLARQHTVRSRQEAAKKAEESKRAAMAQVQAIPELAGPSGEPTWDVSTTTRATQIAEASAAAAVTAPSVVHVVPRSSGPTIVQAVAYTFDSDAESSDGDDTVDDITTSMHQTSLVDDDFRPLWVGPNINHKAQPKKGILKNTVSNENMETASRQRSSSTSETVLQSSAPGRSVLSPLTAPTPERIDGVAHAPHVDSIGGDKVETVTEDPGTYDPLSPDFSPFDSGPIELDLKPSIYKRPVLNTSAPSLSLAGHGVQPQAARAMTAPIRRRLIWAPECAVYSTYDAGTYDRRSEPATCNRLTPELAMAIKQELNAFKLEMPVHPDSRVHTHYFA</sequence>
<dbReference type="Proteomes" id="UP000279236">
    <property type="component" value="Unassembled WGS sequence"/>
</dbReference>
<dbReference type="STRING" id="105984.A0A427XI45"/>
<accession>A0A427XI45</accession>
<feature type="compositionally biased region" description="Low complexity" evidence="1">
    <location>
        <begin position="56"/>
        <end position="76"/>
    </location>
</feature>